<evidence type="ECO:0000259" key="2">
    <source>
        <dbReference type="SMART" id="SM00226"/>
    </source>
</evidence>
<dbReference type="Gene3D" id="3.40.50.2300">
    <property type="match status" value="1"/>
</dbReference>
<dbReference type="RefSeq" id="WP_142940885.1">
    <property type="nucleotide sequence ID" value="NZ_VIKR01000001.1"/>
</dbReference>
<accession>A0A545TJA0</accession>
<feature type="domain" description="Phosphotyrosine protein phosphatase I" evidence="2">
    <location>
        <begin position="6"/>
        <end position="136"/>
    </location>
</feature>
<dbReference type="Proteomes" id="UP000317839">
    <property type="component" value="Unassembled WGS sequence"/>
</dbReference>
<keyword evidence="1" id="KW-0059">Arsenical resistance</keyword>
<gene>
    <name evidence="3" type="ORF">FLL45_05045</name>
</gene>
<name>A0A545TJA0_9GAMM</name>
<evidence type="ECO:0000313" key="3">
    <source>
        <dbReference type="EMBL" id="TQV77314.1"/>
    </source>
</evidence>
<dbReference type="GO" id="GO:0046685">
    <property type="term" value="P:response to arsenic-containing substance"/>
    <property type="evidence" value="ECO:0007669"/>
    <property type="project" value="UniProtKB-KW"/>
</dbReference>
<reference evidence="3 4" key="1">
    <citation type="submission" date="2019-06" db="EMBL/GenBank/DDBJ databases">
        <title>Draft genome of Aliikangiella marina GYP-15.</title>
        <authorList>
            <person name="Wang G."/>
        </authorList>
    </citation>
    <scope>NUCLEOTIDE SEQUENCE [LARGE SCALE GENOMIC DNA]</scope>
    <source>
        <strain evidence="3 4">GYP-15</strain>
    </source>
</reference>
<comment type="caution">
    <text evidence="3">The sequence shown here is derived from an EMBL/GenBank/DDBJ whole genome shotgun (WGS) entry which is preliminary data.</text>
</comment>
<dbReference type="PANTHER" id="PTHR43428:SF1">
    <property type="entry name" value="ARSENATE REDUCTASE"/>
    <property type="match status" value="1"/>
</dbReference>
<dbReference type="InterPro" id="IPR036196">
    <property type="entry name" value="Ptyr_pPase_sf"/>
</dbReference>
<dbReference type="InterPro" id="IPR023485">
    <property type="entry name" value="Ptyr_pPase"/>
</dbReference>
<keyword evidence="4" id="KW-1185">Reference proteome</keyword>
<evidence type="ECO:0000256" key="1">
    <source>
        <dbReference type="ARBA" id="ARBA00022849"/>
    </source>
</evidence>
<evidence type="ECO:0000313" key="4">
    <source>
        <dbReference type="Proteomes" id="UP000317839"/>
    </source>
</evidence>
<dbReference type="SUPFAM" id="SSF52788">
    <property type="entry name" value="Phosphotyrosine protein phosphatases I"/>
    <property type="match status" value="1"/>
</dbReference>
<dbReference type="SMART" id="SM00226">
    <property type="entry name" value="LMWPc"/>
    <property type="match status" value="1"/>
</dbReference>
<sequence length="145" mass="16753">MTILKKSVLFLCNGNSARSLMAEAILKKQAGNYFDVFSAGSKPNDVDPIAMNVIKRHNMSTEGLYSKHMKEFKAHEFDFVISLCNKAKKKGEKKNYGFMQEVIEWNFEDPKTRQTVNPYETTFKELNERIKMFVLVQTKDMKIAV</sequence>
<dbReference type="OrthoDB" id="9793058at2"/>
<dbReference type="EMBL" id="VIKR01000001">
    <property type="protein sequence ID" value="TQV77314.1"/>
    <property type="molecule type" value="Genomic_DNA"/>
</dbReference>
<proteinExistence type="predicted"/>
<organism evidence="3 4">
    <name type="scientific">Aliikangiella marina</name>
    <dbReference type="NCBI Taxonomy" id="1712262"/>
    <lineage>
        <taxon>Bacteria</taxon>
        <taxon>Pseudomonadati</taxon>
        <taxon>Pseudomonadota</taxon>
        <taxon>Gammaproteobacteria</taxon>
        <taxon>Oceanospirillales</taxon>
        <taxon>Pleioneaceae</taxon>
        <taxon>Aliikangiella</taxon>
    </lineage>
</organism>
<dbReference type="AlphaFoldDB" id="A0A545TJA0"/>
<dbReference type="PANTHER" id="PTHR43428">
    <property type="entry name" value="ARSENATE REDUCTASE"/>
    <property type="match status" value="1"/>
</dbReference>
<protein>
    <submittedName>
        <fullName evidence="3">Arsenate reductase ArsC</fullName>
    </submittedName>
</protein>
<dbReference type="Pfam" id="PF01451">
    <property type="entry name" value="LMWPc"/>
    <property type="match status" value="1"/>
</dbReference>